<accession>A0ABQ7CTN0</accession>
<name>A0ABQ7CTN0_BRACR</name>
<dbReference type="InterPro" id="IPR023393">
    <property type="entry name" value="START-like_dom_sf"/>
</dbReference>
<dbReference type="PANTHER" id="PTHR19308:SF58">
    <property type="entry name" value="POLYKETIDE CYCLASE_DEHYDRASE AND LIPID TRANSPORT SUPERFAMILY PROTEIN"/>
    <property type="match status" value="1"/>
</dbReference>
<organism evidence="3 4">
    <name type="scientific">Brassica cretica</name>
    <name type="common">Mustard</name>
    <dbReference type="NCBI Taxonomy" id="69181"/>
    <lineage>
        <taxon>Eukaryota</taxon>
        <taxon>Viridiplantae</taxon>
        <taxon>Streptophyta</taxon>
        <taxon>Embryophyta</taxon>
        <taxon>Tracheophyta</taxon>
        <taxon>Spermatophyta</taxon>
        <taxon>Magnoliopsida</taxon>
        <taxon>eudicotyledons</taxon>
        <taxon>Gunneridae</taxon>
        <taxon>Pentapetalae</taxon>
        <taxon>rosids</taxon>
        <taxon>malvids</taxon>
        <taxon>Brassicales</taxon>
        <taxon>Brassicaceae</taxon>
        <taxon>Brassiceae</taxon>
        <taxon>Brassica</taxon>
    </lineage>
</organism>
<feature type="domain" description="START" evidence="2">
    <location>
        <begin position="100"/>
        <end position="236"/>
    </location>
</feature>
<keyword evidence="1" id="KW-1133">Transmembrane helix</keyword>
<keyword evidence="1" id="KW-0472">Membrane</keyword>
<dbReference type="Pfam" id="PF01852">
    <property type="entry name" value="START"/>
    <property type="match status" value="1"/>
</dbReference>
<dbReference type="SUPFAM" id="SSF55961">
    <property type="entry name" value="Bet v1-like"/>
    <property type="match status" value="2"/>
</dbReference>
<evidence type="ECO:0000259" key="2">
    <source>
        <dbReference type="PROSITE" id="PS50848"/>
    </source>
</evidence>
<dbReference type="CDD" id="cd08870">
    <property type="entry name" value="START_STARD2_7-like"/>
    <property type="match status" value="1"/>
</dbReference>
<protein>
    <recommendedName>
        <fullName evidence="2">START domain-containing protein</fullName>
    </recommendedName>
</protein>
<reference evidence="3 4" key="1">
    <citation type="journal article" date="2020" name="BMC Genomics">
        <title>Intraspecific diversification of the crop wild relative Brassica cretica Lam. using demographic model selection.</title>
        <authorList>
            <person name="Kioukis A."/>
            <person name="Michalopoulou V.A."/>
            <person name="Briers L."/>
            <person name="Pirintsos S."/>
            <person name="Studholme D.J."/>
            <person name="Pavlidis P."/>
            <person name="Sarris P.F."/>
        </authorList>
    </citation>
    <scope>NUCLEOTIDE SEQUENCE [LARGE SCALE GENOMIC DNA]</scope>
    <source>
        <strain evidence="4">cv. PFS-1207/04</strain>
    </source>
</reference>
<keyword evidence="4" id="KW-1185">Reference proteome</keyword>
<keyword evidence="1" id="KW-0812">Transmembrane</keyword>
<feature type="domain" description="START" evidence="2">
    <location>
        <begin position="241"/>
        <end position="432"/>
    </location>
</feature>
<dbReference type="InterPro" id="IPR051213">
    <property type="entry name" value="START_lipid_transfer"/>
</dbReference>
<gene>
    <name evidence="3" type="ORF">DY000_02013803</name>
</gene>
<dbReference type="Gene3D" id="3.30.530.20">
    <property type="match status" value="2"/>
</dbReference>
<evidence type="ECO:0000313" key="4">
    <source>
        <dbReference type="Proteomes" id="UP000266723"/>
    </source>
</evidence>
<dbReference type="PROSITE" id="PS50848">
    <property type="entry name" value="START"/>
    <property type="match status" value="2"/>
</dbReference>
<dbReference type="PANTHER" id="PTHR19308">
    <property type="entry name" value="PHOSPHATIDYLCHOLINE TRANSFER PROTEIN"/>
    <property type="match status" value="1"/>
</dbReference>
<evidence type="ECO:0000313" key="3">
    <source>
        <dbReference type="EMBL" id="KAF3562764.1"/>
    </source>
</evidence>
<comment type="caution">
    <text evidence="3">The sequence shown here is derived from an EMBL/GenBank/DDBJ whole genome shotgun (WGS) entry which is preliminary data.</text>
</comment>
<evidence type="ECO:0000256" key="1">
    <source>
        <dbReference type="SAM" id="Phobius"/>
    </source>
</evidence>
<feature type="transmembrane region" description="Helical" evidence="1">
    <location>
        <begin position="15"/>
        <end position="36"/>
    </location>
</feature>
<sequence>MELSSFFPTFCSPDLLLFIAPLWIAVVIGVLVGWVWRPSWARDDKIFTFFNNNLPLPAATTTTTVNSFESRQVYKEKSWFLTGDDFRHLWNLVEVKDGGPSWIQMMDRSTPTFSYQAWRRDPHDGPPQYRSRTVFEDATPEMVRDFFWDDDFRSNWDDMLLFSSTLEACKDTGTMVVQWVRKFPFFCSDREYIIGRRIWDAGRVFYCVTKGVQYPSVPRQSKPRRVDLYYSSWCIRADGGPSWIQMMDRSTPTFSYQAWRRDPHDGPPQYRSRTVFEDATPEMVRDFFWDDDFRSNWDDMLLFSSTLEACKDTGTMVVQWVRKFPFFCSDREYIIGRRIWDAGRVFYCVTKGVQYPSVPRQSKPRRVDLYYSSWCIRAVESKRGNGEMTSCEVLLFHHEDMGIPWEIAKLGVRQGMWGAVKKIEPGLRAYQRAKAAGAGLSPSAIMAQINTKVSVEEFMNERDSTGEVAGDEKPSSGKNIPKMLVVGGAIALACTLDKGLLTKAVIFGVARRFARMGKRM</sequence>
<dbReference type="Proteomes" id="UP000266723">
    <property type="component" value="Unassembled WGS sequence"/>
</dbReference>
<dbReference type="InterPro" id="IPR002913">
    <property type="entry name" value="START_lipid-bd_dom"/>
</dbReference>
<dbReference type="EMBL" id="QGKV02000759">
    <property type="protein sequence ID" value="KAF3562764.1"/>
    <property type="molecule type" value="Genomic_DNA"/>
</dbReference>
<proteinExistence type="predicted"/>